<name>A0A0F9A9F4_9ZZZZ</name>
<comment type="caution">
    <text evidence="1">The sequence shown here is derived from an EMBL/GenBank/DDBJ whole genome shotgun (WGS) entry which is preliminary data.</text>
</comment>
<accession>A0A0F9A9F4</accession>
<dbReference type="EMBL" id="LAZR01043836">
    <property type="protein sequence ID" value="KKL06125.1"/>
    <property type="molecule type" value="Genomic_DNA"/>
</dbReference>
<proteinExistence type="predicted"/>
<gene>
    <name evidence="1" type="ORF">LCGC14_2599160</name>
</gene>
<sequence length="70" mass="8178">MKIFTKIKYVIVQNIWEMTNHMGRKFTDSGHGGAAMIVEEIENGRRYRCNDGHLDEDFDDIVFSVKRVSK</sequence>
<organism evidence="1">
    <name type="scientific">marine sediment metagenome</name>
    <dbReference type="NCBI Taxonomy" id="412755"/>
    <lineage>
        <taxon>unclassified sequences</taxon>
        <taxon>metagenomes</taxon>
        <taxon>ecological metagenomes</taxon>
    </lineage>
</organism>
<evidence type="ECO:0000313" key="1">
    <source>
        <dbReference type="EMBL" id="KKL06125.1"/>
    </source>
</evidence>
<protein>
    <submittedName>
        <fullName evidence="1">Uncharacterized protein</fullName>
    </submittedName>
</protein>
<reference evidence="1" key="1">
    <citation type="journal article" date="2015" name="Nature">
        <title>Complex archaea that bridge the gap between prokaryotes and eukaryotes.</title>
        <authorList>
            <person name="Spang A."/>
            <person name="Saw J.H."/>
            <person name="Jorgensen S.L."/>
            <person name="Zaremba-Niedzwiedzka K."/>
            <person name="Martijn J."/>
            <person name="Lind A.E."/>
            <person name="van Eijk R."/>
            <person name="Schleper C."/>
            <person name="Guy L."/>
            <person name="Ettema T.J."/>
        </authorList>
    </citation>
    <scope>NUCLEOTIDE SEQUENCE</scope>
</reference>
<dbReference type="AlphaFoldDB" id="A0A0F9A9F4"/>